<feature type="domain" description="SPOR" evidence="2">
    <location>
        <begin position="42"/>
        <end position="121"/>
    </location>
</feature>
<feature type="region of interest" description="Disordered" evidence="1">
    <location>
        <begin position="1"/>
        <end position="47"/>
    </location>
</feature>
<dbReference type="Gene3D" id="3.30.70.1070">
    <property type="entry name" value="Sporulation related repeat"/>
    <property type="match status" value="1"/>
</dbReference>
<evidence type="ECO:0000259" key="2">
    <source>
        <dbReference type="PROSITE" id="PS51724"/>
    </source>
</evidence>
<proteinExistence type="predicted"/>
<evidence type="ECO:0000256" key="1">
    <source>
        <dbReference type="SAM" id="MobiDB-lite"/>
    </source>
</evidence>
<dbReference type="SUPFAM" id="SSF110997">
    <property type="entry name" value="Sporulation related repeat"/>
    <property type="match status" value="1"/>
</dbReference>
<dbReference type="InterPro" id="IPR036680">
    <property type="entry name" value="SPOR-like_sf"/>
</dbReference>
<dbReference type="Proteomes" id="UP001055804">
    <property type="component" value="Unassembled WGS sequence"/>
</dbReference>
<accession>A0A9J6PC08</accession>
<dbReference type="EMBL" id="JAMZFT010000001">
    <property type="protein sequence ID" value="MCP1335766.1"/>
    <property type="molecule type" value="Genomic_DNA"/>
</dbReference>
<dbReference type="PROSITE" id="PS51724">
    <property type="entry name" value="SPOR"/>
    <property type="match status" value="1"/>
</dbReference>
<comment type="caution">
    <text evidence="3">The sequence shown here is derived from an EMBL/GenBank/DDBJ whole genome shotgun (WGS) entry which is preliminary data.</text>
</comment>
<organism evidence="3 4">
    <name type="scientific">Futiania mangrovi</name>
    <dbReference type="NCBI Taxonomy" id="2959716"/>
    <lineage>
        <taxon>Bacteria</taxon>
        <taxon>Pseudomonadati</taxon>
        <taxon>Pseudomonadota</taxon>
        <taxon>Alphaproteobacteria</taxon>
        <taxon>Futianiales</taxon>
        <taxon>Futianiaceae</taxon>
        <taxon>Futiania</taxon>
    </lineage>
</organism>
<evidence type="ECO:0000313" key="4">
    <source>
        <dbReference type="Proteomes" id="UP001055804"/>
    </source>
</evidence>
<dbReference type="InterPro" id="IPR007730">
    <property type="entry name" value="SPOR-like_dom"/>
</dbReference>
<keyword evidence="4" id="KW-1185">Reference proteome</keyword>
<sequence>MRPVEDGPATAAASAAAPTPRASPPRAQAAAALVPRPAPAASAGSGNFHVQVGTFSQRDNADRLVARLGRDWPGSIDPVQSSDGRTLYRVRLGPFRDAGEAAQARDAAARHGLNDARIVTDPI</sequence>
<dbReference type="Pfam" id="PF05036">
    <property type="entry name" value="SPOR"/>
    <property type="match status" value="1"/>
</dbReference>
<dbReference type="AlphaFoldDB" id="A0A9J6PC08"/>
<reference evidence="3" key="1">
    <citation type="submission" date="2022-06" db="EMBL/GenBank/DDBJ databases">
        <title>Isolation and Genomics of Futiania mangrovii gen. nov., sp. nov., a Rare and Metabolically-versatile member in the Class Alphaproteobacteria.</title>
        <authorList>
            <person name="Liu L."/>
            <person name="Huang W.-C."/>
            <person name="Pan J."/>
            <person name="Li J."/>
            <person name="Huang Y."/>
            <person name="Du H."/>
            <person name="Liu Y."/>
            <person name="Li M."/>
        </authorList>
    </citation>
    <scope>NUCLEOTIDE SEQUENCE</scope>
    <source>
        <strain evidence="3">FT118</strain>
    </source>
</reference>
<name>A0A9J6PC08_9PROT</name>
<feature type="compositionally biased region" description="Low complexity" evidence="1">
    <location>
        <begin position="8"/>
        <end position="46"/>
    </location>
</feature>
<evidence type="ECO:0000313" key="3">
    <source>
        <dbReference type="EMBL" id="MCP1335766.1"/>
    </source>
</evidence>
<protein>
    <submittedName>
        <fullName evidence="3">SPOR domain-containing protein</fullName>
    </submittedName>
</protein>
<dbReference type="GO" id="GO:0042834">
    <property type="term" value="F:peptidoglycan binding"/>
    <property type="evidence" value="ECO:0007669"/>
    <property type="project" value="InterPro"/>
</dbReference>
<gene>
    <name evidence="3" type="ORF">NJQ99_05035</name>
</gene>